<accession>A0A9D1RRP5</accession>
<gene>
    <name evidence="2" type="ORF">H9870_11820</name>
</gene>
<dbReference type="PANTHER" id="PTHR34853:SF1">
    <property type="entry name" value="LIPASE 5"/>
    <property type="match status" value="1"/>
</dbReference>
<dbReference type="GO" id="GO:0004806">
    <property type="term" value="F:triacylglycerol lipase activity"/>
    <property type="evidence" value="ECO:0007669"/>
    <property type="project" value="InterPro"/>
</dbReference>
<dbReference type="PANTHER" id="PTHR34853">
    <property type="match status" value="1"/>
</dbReference>
<feature type="chain" id="PRO_5039511849" evidence="1">
    <location>
        <begin position="32"/>
        <end position="176"/>
    </location>
</feature>
<evidence type="ECO:0000313" key="3">
    <source>
        <dbReference type="Proteomes" id="UP000824190"/>
    </source>
</evidence>
<comment type="caution">
    <text evidence="2">The sequence shown here is derived from an EMBL/GenBank/DDBJ whole genome shotgun (WGS) entry which is preliminary data.</text>
</comment>
<dbReference type="GO" id="GO:0016042">
    <property type="term" value="P:lipid catabolic process"/>
    <property type="evidence" value="ECO:0007669"/>
    <property type="project" value="InterPro"/>
</dbReference>
<organism evidence="2 3">
    <name type="scientific">Candidatus Corynebacterium avicola</name>
    <dbReference type="NCBI Taxonomy" id="2838527"/>
    <lineage>
        <taxon>Bacteria</taxon>
        <taxon>Bacillati</taxon>
        <taxon>Actinomycetota</taxon>
        <taxon>Actinomycetes</taxon>
        <taxon>Mycobacteriales</taxon>
        <taxon>Corynebacteriaceae</taxon>
        <taxon>Corynebacterium</taxon>
    </lineage>
</organism>
<proteinExistence type="predicted"/>
<reference evidence="2" key="2">
    <citation type="submission" date="2021-04" db="EMBL/GenBank/DDBJ databases">
        <authorList>
            <person name="Gilroy R."/>
        </authorList>
    </citation>
    <scope>NUCLEOTIDE SEQUENCE</scope>
    <source>
        <strain evidence="2">CHK32-1732</strain>
    </source>
</reference>
<dbReference type="InterPro" id="IPR029058">
    <property type="entry name" value="AB_hydrolase_fold"/>
</dbReference>
<protein>
    <submittedName>
        <fullName evidence="2">Uncharacterized protein</fullName>
    </submittedName>
</protein>
<dbReference type="Proteomes" id="UP000824190">
    <property type="component" value="Unassembled WGS sequence"/>
</dbReference>
<dbReference type="EMBL" id="DXGC01000100">
    <property type="protein sequence ID" value="HIW92335.1"/>
    <property type="molecule type" value="Genomic_DNA"/>
</dbReference>
<evidence type="ECO:0000256" key="1">
    <source>
        <dbReference type="SAM" id="SignalP"/>
    </source>
</evidence>
<dbReference type="Gene3D" id="3.40.50.1820">
    <property type="entry name" value="alpha/beta hydrolase"/>
    <property type="match status" value="1"/>
</dbReference>
<keyword evidence="1" id="KW-0732">Signal</keyword>
<sequence length="176" mass="18558">MKRPHAQSRPLTTILASSLAVAMATTITVSAAPAAQGQDLPPLGTNINDPEFGSSAPIPGLEHDTTTGELSPQTNVVGDVWQGLRPIASQQNAADDPAFYTAPEGTDLQNTEPGTVLRERTIDLHVATIPTALKVTQILYATTNVRGEIETNVTSVIKPPGRADGNVLSYQSIYDS</sequence>
<dbReference type="InterPro" id="IPR005152">
    <property type="entry name" value="Lipase_secreted"/>
</dbReference>
<feature type="signal peptide" evidence="1">
    <location>
        <begin position="1"/>
        <end position="31"/>
    </location>
</feature>
<reference evidence="2" key="1">
    <citation type="journal article" date="2021" name="PeerJ">
        <title>Extensive microbial diversity within the chicken gut microbiome revealed by metagenomics and culture.</title>
        <authorList>
            <person name="Gilroy R."/>
            <person name="Ravi A."/>
            <person name="Getino M."/>
            <person name="Pursley I."/>
            <person name="Horton D.L."/>
            <person name="Alikhan N.F."/>
            <person name="Baker D."/>
            <person name="Gharbi K."/>
            <person name="Hall N."/>
            <person name="Watson M."/>
            <person name="Adriaenssens E.M."/>
            <person name="Foster-Nyarko E."/>
            <person name="Jarju S."/>
            <person name="Secka A."/>
            <person name="Antonio M."/>
            <person name="Oren A."/>
            <person name="Chaudhuri R.R."/>
            <person name="La Ragione R."/>
            <person name="Hildebrand F."/>
            <person name="Pallen M.J."/>
        </authorList>
    </citation>
    <scope>NUCLEOTIDE SEQUENCE</scope>
    <source>
        <strain evidence="2">CHK32-1732</strain>
    </source>
</reference>
<dbReference type="AlphaFoldDB" id="A0A9D1RRP5"/>
<name>A0A9D1RRP5_9CORY</name>
<evidence type="ECO:0000313" key="2">
    <source>
        <dbReference type="EMBL" id="HIW92335.1"/>
    </source>
</evidence>